<name>A0A4R6V1D7_9ACTN</name>
<dbReference type="SUPFAM" id="SSF69055">
    <property type="entry name" value="1-deoxy-D-xylulose-5-phosphate reductoisomerase, C-terminal domain"/>
    <property type="match status" value="1"/>
</dbReference>
<keyword evidence="15" id="KW-1185">Reference proteome</keyword>
<evidence type="ECO:0000313" key="14">
    <source>
        <dbReference type="EMBL" id="TDQ53801.1"/>
    </source>
</evidence>
<feature type="binding site" evidence="9">
    <location>
        <position position="268"/>
    </location>
    <ligand>
        <name>NADPH</name>
        <dbReference type="ChEBI" id="CHEBI:57783"/>
    </ligand>
</feature>
<comment type="cofactor">
    <cofactor evidence="9">
        <name>Mg(2+)</name>
        <dbReference type="ChEBI" id="CHEBI:18420"/>
    </cofactor>
    <cofactor evidence="9">
        <name>Mn(2+)</name>
        <dbReference type="ChEBI" id="CHEBI:29035"/>
    </cofactor>
</comment>
<comment type="caution">
    <text evidence="9">Lacks conserved residue(s) required for the propagation of feature annotation.</text>
</comment>
<dbReference type="Pfam" id="PF08436">
    <property type="entry name" value="DXP_redisom_C"/>
    <property type="match status" value="1"/>
</dbReference>
<reference evidence="14 15" key="1">
    <citation type="submission" date="2019-03" db="EMBL/GenBank/DDBJ databases">
        <title>Genomic Encyclopedia of Type Strains, Phase IV (KMG-IV): sequencing the most valuable type-strain genomes for metagenomic binning, comparative biology and taxonomic classification.</title>
        <authorList>
            <person name="Goeker M."/>
        </authorList>
    </citation>
    <scope>NUCLEOTIDE SEQUENCE [LARGE SCALE GENOMIC DNA]</scope>
    <source>
        <strain evidence="14 15">DSM 46770</strain>
    </source>
</reference>
<proteinExistence type="inferred from homology"/>
<feature type="domain" description="1-deoxy-D-xylulose 5-phosphate reductoisomerase N-terminal" evidence="11">
    <location>
        <begin position="54"/>
        <end position="182"/>
    </location>
</feature>
<feature type="binding site" evidence="9">
    <location>
        <position position="284"/>
    </location>
    <ligand>
        <name>Mn(2+)</name>
        <dbReference type="ChEBI" id="CHEBI:29035"/>
    </ligand>
</feature>
<dbReference type="GO" id="GO:0070402">
    <property type="term" value="F:NADPH binding"/>
    <property type="evidence" value="ECO:0007669"/>
    <property type="project" value="InterPro"/>
</dbReference>
<dbReference type="UniPathway" id="UPA00056">
    <property type="reaction ID" value="UER00092"/>
</dbReference>
<organism evidence="14 15">
    <name type="scientific">Actinorugispora endophytica</name>
    <dbReference type="NCBI Taxonomy" id="1605990"/>
    <lineage>
        <taxon>Bacteria</taxon>
        <taxon>Bacillati</taxon>
        <taxon>Actinomycetota</taxon>
        <taxon>Actinomycetes</taxon>
        <taxon>Streptosporangiales</taxon>
        <taxon>Nocardiopsidaceae</taxon>
        <taxon>Actinorugispora</taxon>
    </lineage>
</organism>
<dbReference type="InterPro" id="IPR026877">
    <property type="entry name" value="DXPR_C"/>
</dbReference>
<evidence type="ECO:0000256" key="9">
    <source>
        <dbReference type="HAMAP-Rule" id="MF_00183"/>
    </source>
</evidence>
<feature type="binding site" evidence="9">
    <location>
        <position position="200"/>
    </location>
    <ligand>
        <name>1-deoxy-D-xylulose 5-phosphate</name>
        <dbReference type="ChEBI" id="CHEBI:57792"/>
    </ligand>
</feature>
<dbReference type="InterPro" id="IPR003821">
    <property type="entry name" value="DXP_reductoisomerase"/>
</dbReference>
<evidence type="ECO:0000256" key="4">
    <source>
        <dbReference type="ARBA" id="ARBA00022857"/>
    </source>
</evidence>
<dbReference type="PANTHER" id="PTHR30525:SF0">
    <property type="entry name" value="1-DEOXY-D-XYLULOSE 5-PHOSPHATE REDUCTOISOMERASE, CHLOROPLASTIC"/>
    <property type="match status" value="1"/>
</dbReference>
<dbReference type="GO" id="GO:0016853">
    <property type="term" value="F:isomerase activity"/>
    <property type="evidence" value="ECO:0007669"/>
    <property type="project" value="UniProtKB-KW"/>
</dbReference>
<feature type="binding site" evidence="9">
    <location>
        <position position="62"/>
    </location>
    <ligand>
        <name>NADPH</name>
        <dbReference type="ChEBI" id="CHEBI:57783"/>
    </ligand>
</feature>
<keyword evidence="7 9" id="KW-0414">Isoprene biosynthesis</keyword>
<dbReference type="AlphaFoldDB" id="A0A4R6V1D7"/>
<evidence type="ECO:0000313" key="15">
    <source>
        <dbReference type="Proteomes" id="UP000295281"/>
    </source>
</evidence>
<feature type="compositionally biased region" description="Pro residues" evidence="10">
    <location>
        <begin position="1"/>
        <end position="17"/>
    </location>
</feature>
<feature type="binding site" evidence="9">
    <location>
        <position position="262"/>
    </location>
    <ligand>
        <name>1-deoxy-D-xylulose 5-phosphate</name>
        <dbReference type="ChEBI" id="CHEBI:57792"/>
    </ligand>
</feature>
<evidence type="ECO:0000256" key="3">
    <source>
        <dbReference type="ARBA" id="ARBA00022723"/>
    </source>
</evidence>
<dbReference type="SUPFAM" id="SSF51735">
    <property type="entry name" value="NAD(P)-binding Rossmann-fold domains"/>
    <property type="match status" value="1"/>
</dbReference>
<feature type="binding site" evidence="9">
    <location>
        <position position="275"/>
    </location>
    <ligand>
        <name>1-deoxy-D-xylulose 5-phosphate</name>
        <dbReference type="ChEBI" id="CHEBI:57792"/>
    </ligand>
</feature>
<evidence type="ECO:0000259" key="13">
    <source>
        <dbReference type="Pfam" id="PF13288"/>
    </source>
</evidence>
<dbReference type="Pfam" id="PF02670">
    <property type="entry name" value="DXP_reductoisom"/>
    <property type="match status" value="1"/>
</dbReference>
<dbReference type="InterPro" id="IPR036291">
    <property type="entry name" value="NAD(P)-bd_dom_sf"/>
</dbReference>
<feature type="binding site" evidence="9">
    <location>
        <position position="284"/>
    </location>
    <ligand>
        <name>1-deoxy-D-xylulose 5-phosphate</name>
        <dbReference type="ChEBI" id="CHEBI:57792"/>
    </ligand>
</feature>
<feature type="binding site" evidence="9">
    <location>
        <position position="61"/>
    </location>
    <ligand>
        <name>NADPH</name>
        <dbReference type="ChEBI" id="CHEBI:57783"/>
    </ligand>
</feature>
<feature type="binding site" evidence="9">
    <location>
        <position position="175"/>
    </location>
    <ligand>
        <name>1-deoxy-D-xylulose 5-phosphate</name>
        <dbReference type="ChEBI" id="CHEBI:57792"/>
    </ligand>
</feature>
<dbReference type="SUPFAM" id="SSF55347">
    <property type="entry name" value="Glyceraldehyde-3-phosphate dehydrogenase-like, C-terminal domain"/>
    <property type="match status" value="1"/>
</dbReference>
<dbReference type="EC" id="1.1.1.267" evidence="9"/>
<keyword evidence="6 9" id="KW-0464">Manganese</keyword>
<dbReference type="InterPro" id="IPR013512">
    <property type="entry name" value="DXP_reductoisomerase_N"/>
</dbReference>
<feature type="domain" description="DXP reductoisomerase C-terminal" evidence="13">
    <location>
        <begin position="325"/>
        <end position="442"/>
    </location>
</feature>
<evidence type="ECO:0000256" key="1">
    <source>
        <dbReference type="ARBA" id="ARBA00005094"/>
    </source>
</evidence>
<keyword evidence="3 9" id="KW-0479">Metal-binding</keyword>
<dbReference type="Gene3D" id="1.10.1740.10">
    <property type="match status" value="1"/>
</dbReference>
<comment type="similarity">
    <text evidence="2 9">Belongs to the DXR family.</text>
</comment>
<evidence type="ECO:0000256" key="2">
    <source>
        <dbReference type="ARBA" id="ARBA00006825"/>
    </source>
</evidence>
<dbReference type="Gene3D" id="3.40.50.720">
    <property type="entry name" value="NAD(P)-binding Rossmann-like Domain"/>
    <property type="match status" value="1"/>
</dbReference>
<dbReference type="InterPro" id="IPR013644">
    <property type="entry name" value="DXP_reductoisomerase_C"/>
</dbReference>
<dbReference type="EMBL" id="SNYN01000003">
    <property type="protein sequence ID" value="TDQ53801.1"/>
    <property type="molecule type" value="Genomic_DNA"/>
</dbReference>
<comment type="catalytic activity">
    <reaction evidence="8">
        <text>2-C-methyl-D-erythritol 4-phosphate + NADP(+) = 1-deoxy-D-xylulose 5-phosphate + NADPH + H(+)</text>
        <dbReference type="Rhea" id="RHEA:13717"/>
        <dbReference type="ChEBI" id="CHEBI:15378"/>
        <dbReference type="ChEBI" id="CHEBI:57783"/>
        <dbReference type="ChEBI" id="CHEBI:57792"/>
        <dbReference type="ChEBI" id="CHEBI:58262"/>
        <dbReference type="ChEBI" id="CHEBI:58349"/>
        <dbReference type="EC" id="1.1.1.267"/>
    </reaction>
    <physiologicalReaction direction="right-to-left" evidence="8">
        <dbReference type="Rhea" id="RHEA:13719"/>
    </physiologicalReaction>
</comment>
<feature type="binding site" evidence="9">
    <location>
        <position position="63"/>
    </location>
    <ligand>
        <name>NADPH</name>
        <dbReference type="ChEBI" id="CHEBI:57783"/>
    </ligand>
</feature>
<feature type="binding site" evidence="9">
    <location>
        <position position="281"/>
    </location>
    <ligand>
        <name>1-deoxy-D-xylulose 5-phosphate</name>
        <dbReference type="ChEBI" id="CHEBI:57792"/>
    </ligand>
</feature>
<feature type="binding site" evidence="9">
    <location>
        <position position="198"/>
    </location>
    <ligand>
        <name>Mn(2+)</name>
        <dbReference type="ChEBI" id="CHEBI:29035"/>
    </ligand>
</feature>
<dbReference type="PANTHER" id="PTHR30525">
    <property type="entry name" value="1-DEOXY-D-XYLULOSE 5-PHOSPHATE REDUCTOISOMERASE"/>
    <property type="match status" value="1"/>
</dbReference>
<dbReference type="HAMAP" id="MF_00183">
    <property type="entry name" value="DXP_reductoisom"/>
    <property type="match status" value="1"/>
</dbReference>
<evidence type="ECO:0000256" key="10">
    <source>
        <dbReference type="SAM" id="MobiDB-lite"/>
    </source>
</evidence>
<feature type="binding site" evidence="9">
    <location>
        <position position="199"/>
    </location>
    <ligand>
        <name>1-deoxy-D-xylulose 5-phosphate</name>
        <dbReference type="ChEBI" id="CHEBI:57792"/>
    </ligand>
</feature>
<sequence>MERVTPPPTGPPFPAGAPPKDRVLRHNGGVTIAYQSNEVSAPVSSQLSGPPRRVVILGSTGSIGTQAIEVVEGAPGRFDVVGLAAGGGRLDLLVEQACALGARTVAVADRARAVELRERLAARGSAAEVLAGPEGVAELAAAECDVVLNGITGALGLESTLAALRAGRRLALANKESLIVGGPLVRALAAPGQIVPVDSEHFALAQCFPRVPEDELASLAQGGVAARRQEVRRLVITASGGPFRGRSAAGLADVTPEQALAHPTWSMGPVITVNSATLVNKGLEVIEAHLLFDIPFDRIEVVVHPQSVVHSMVEFVDGSTLAQASPPSMRIPIANGIAWPDRVAGAAPAIDWTRAQSWTFEPLDHKAFPAVELACEVGAAGGTAPAVYNAANEEAVDAFLNGRLAFPSIIDTVARVVSEHQDADRGTDLALADVYAADEWARVRAGELISRQG</sequence>
<comment type="function">
    <text evidence="9">Catalyzes the NADPH-dependent rearrangement and reduction of 1-deoxy-D-xylulose-5-phosphate (DXP) to 2-C-methyl-D-erythritol 4-phosphate (MEP).</text>
</comment>
<comment type="caution">
    <text evidence="14">The sequence shown here is derived from an EMBL/GenBank/DDBJ whole genome shotgun (WGS) entry which is preliminary data.</text>
</comment>
<keyword evidence="4 9" id="KW-0521">NADP</keyword>
<dbReference type="Pfam" id="PF13288">
    <property type="entry name" value="DXPR_C"/>
    <property type="match status" value="1"/>
</dbReference>
<dbReference type="FunFam" id="3.40.50.720:FF:000045">
    <property type="entry name" value="1-deoxy-D-xylulose 5-phosphate reductoisomerase"/>
    <property type="match status" value="1"/>
</dbReference>
<dbReference type="GO" id="GO:0051484">
    <property type="term" value="P:isopentenyl diphosphate biosynthetic process, methylerythritol 4-phosphate pathway involved in terpenoid biosynthetic process"/>
    <property type="evidence" value="ECO:0007669"/>
    <property type="project" value="UniProtKB-ARBA"/>
</dbReference>
<feature type="region of interest" description="Disordered" evidence="10">
    <location>
        <begin position="1"/>
        <end position="21"/>
    </location>
</feature>
<evidence type="ECO:0000256" key="5">
    <source>
        <dbReference type="ARBA" id="ARBA00023002"/>
    </source>
</evidence>
<evidence type="ECO:0000259" key="12">
    <source>
        <dbReference type="Pfam" id="PF08436"/>
    </source>
</evidence>
<evidence type="ECO:0000256" key="8">
    <source>
        <dbReference type="ARBA" id="ARBA00048543"/>
    </source>
</evidence>
<evidence type="ECO:0000256" key="6">
    <source>
        <dbReference type="ARBA" id="ARBA00023211"/>
    </source>
</evidence>
<protein>
    <recommendedName>
        <fullName evidence="9">1-deoxy-D-xylulose 5-phosphate reductoisomerase</fullName>
        <shortName evidence="9">DXP reductoisomerase</shortName>
        <ecNumber evidence="9">1.1.1.267</ecNumber>
    </recommendedName>
    <alternativeName>
        <fullName evidence="9">1-deoxyxylulose-5-phosphate reductoisomerase</fullName>
    </alternativeName>
    <alternativeName>
        <fullName evidence="9">2-C-methyl-D-erythritol 4-phosphate synthase</fullName>
    </alternativeName>
</protein>
<evidence type="ECO:0000256" key="7">
    <source>
        <dbReference type="ARBA" id="ARBA00023229"/>
    </source>
</evidence>
<dbReference type="GO" id="GO:0030145">
    <property type="term" value="F:manganese ion binding"/>
    <property type="evidence" value="ECO:0007669"/>
    <property type="project" value="TreeGrafter"/>
</dbReference>
<gene>
    <name evidence="9" type="primary">dxr</name>
    <name evidence="14" type="ORF">EV190_103252</name>
</gene>
<feature type="binding site" evidence="9">
    <location>
        <position position="86"/>
    </location>
    <ligand>
        <name>NADPH</name>
        <dbReference type="ChEBI" id="CHEBI:57783"/>
    </ligand>
</feature>
<comment type="pathway">
    <text evidence="1 9">Isoprenoid biosynthesis; isopentenyl diphosphate biosynthesis via DXP pathway; isopentenyl diphosphate from 1-deoxy-D-xylulose 5-phosphate: step 1/6.</text>
</comment>
<feature type="binding site" evidence="9">
    <location>
        <position position="176"/>
    </location>
    <ligand>
        <name>NADPH</name>
        <dbReference type="ChEBI" id="CHEBI:57783"/>
    </ligand>
</feature>
<dbReference type="InterPro" id="IPR036169">
    <property type="entry name" value="DXPR_C_sf"/>
</dbReference>
<feature type="domain" description="1-deoxy-D-xylulose 5-phosphate reductoisomerase C-terminal" evidence="12">
    <location>
        <begin position="194"/>
        <end position="292"/>
    </location>
</feature>
<feature type="binding site" evidence="9">
    <location>
        <position position="200"/>
    </location>
    <ligand>
        <name>Mn(2+)</name>
        <dbReference type="ChEBI" id="CHEBI:29035"/>
    </ligand>
</feature>
<evidence type="ECO:0000259" key="11">
    <source>
        <dbReference type="Pfam" id="PF02670"/>
    </source>
</evidence>
<feature type="binding site" evidence="9">
    <location>
        <position position="174"/>
    </location>
    <ligand>
        <name>NADPH</name>
        <dbReference type="ChEBI" id="CHEBI:57783"/>
    </ligand>
</feature>
<feature type="binding site" evidence="9">
    <location>
        <position position="60"/>
    </location>
    <ligand>
        <name>NADPH</name>
        <dbReference type="ChEBI" id="CHEBI:57783"/>
    </ligand>
</feature>
<dbReference type="Proteomes" id="UP000295281">
    <property type="component" value="Unassembled WGS sequence"/>
</dbReference>
<dbReference type="GO" id="GO:0030604">
    <property type="term" value="F:1-deoxy-D-xylulose-5-phosphate reductoisomerase activity"/>
    <property type="evidence" value="ECO:0007669"/>
    <property type="project" value="UniProtKB-UniRule"/>
</dbReference>
<dbReference type="NCBIfam" id="TIGR00243">
    <property type="entry name" value="Dxr"/>
    <property type="match status" value="1"/>
</dbReference>
<keyword evidence="5 9" id="KW-0560">Oxidoreductase</keyword>
<dbReference type="PIRSF" id="PIRSF006205">
    <property type="entry name" value="Dxp_reductismrs"/>
    <property type="match status" value="1"/>
</dbReference>
<feature type="binding site" evidence="9">
    <location>
        <position position="239"/>
    </location>
    <ligand>
        <name>1-deoxy-D-xylulose 5-phosphate</name>
        <dbReference type="ChEBI" id="CHEBI:57792"/>
    </ligand>
</feature>
<keyword evidence="14" id="KW-0413">Isomerase</keyword>
<feature type="binding site" evidence="9">
    <location>
        <position position="280"/>
    </location>
    <ligand>
        <name>1-deoxy-D-xylulose 5-phosphate</name>
        <dbReference type="ChEBI" id="CHEBI:57792"/>
    </ligand>
</feature>
<accession>A0A4R6V1D7</accession>
<keyword evidence="9" id="KW-0460">Magnesium</keyword>